<feature type="region of interest" description="Disordered" evidence="1">
    <location>
        <begin position="162"/>
        <end position="182"/>
    </location>
</feature>
<keyword evidence="4" id="KW-1185">Reference proteome</keyword>
<gene>
    <name evidence="3" type="ORF">GA0070562_0218</name>
    <name evidence="2" type="ORF">J5U46_15415</name>
</gene>
<reference evidence="2" key="2">
    <citation type="submission" date="2021-03" db="EMBL/GenBank/DDBJ databases">
        <title>X isolated from Micromonospora tulbaghiae.</title>
        <authorList>
            <person name="Stennett H.L."/>
        </authorList>
    </citation>
    <scope>NUCLEOTIDE SEQUENCE</scope>
    <source>
        <strain evidence="2">28M1-20</strain>
    </source>
</reference>
<dbReference type="AlphaFoldDB" id="A0AAW4JI81"/>
<dbReference type="GeneID" id="93472926"/>
<dbReference type="EMBL" id="FMCQ01000010">
    <property type="protein sequence ID" value="SCF11045.1"/>
    <property type="molecule type" value="Genomic_DNA"/>
</dbReference>
<evidence type="ECO:0000313" key="2">
    <source>
        <dbReference type="EMBL" id="MBO4141543.1"/>
    </source>
</evidence>
<dbReference type="InterPro" id="IPR036894">
    <property type="entry name" value="YbaB-like_sf"/>
</dbReference>
<evidence type="ECO:0008006" key="6">
    <source>
        <dbReference type="Google" id="ProtNLM"/>
    </source>
</evidence>
<dbReference type="RefSeq" id="WP_091427011.1">
    <property type="nucleotide sequence ID" value="NZ_FMCQ01000010.1"/>
</dbReference>
<reference evidence="3 4" key="1">
    <citation type="submission" date="2016-06" db="EMBL/GenBank/DDBJ databases">
        <authorList>
            <person name="Varghese N."/>
            <person name="Submissions Spin"/>
        </authorList>
    </citation>
    <scope>NUCLEOTIDE SEQUENCE [LARGE SCALE GENOMIC DNA]</scope>
    <source>
        <strain evidence="3 4">DSM 45142</strain>
    </source>
</reference>
<dbReference type="Proteomes" id="UP000199405">
    <property type="component" value="Unassembled WGS sequence"/>
</dbReference>
<accession>A0AAW4JI81</accession>
<comment type="caution">
    <text evidence="2">The sequence shown here is derived from an EMBL/GenBank/DDBJ whole genome shotgun (WGS) entry which is preliminary data.</text>
</comment>
<evidence type="ECO:0000313" key="3">
    <source>
        <dbReference type="EMBL" id="SCF11045.1"/>
    </source>
</evidence>
<evidence type="ECO:0000313" key="4">
    <source>
        <dbReference type="Proteomes" id="UP000199405"/>
    </source>
</evidence>
<name>A0AAW4JI81_9ACTN</name>
<dbReference type="EMBL" id="JAGFVQ010000026">
    <property type="protein sequence ID" value="MBO4141543.1"/>
    <property type="molecule type" value="Genomic_DNA"/>
</dbReference>
<evidence type="ECO:0000313" key="5">
    <source>
        <dbReference type="Proteomes" id="UP000669887"/>
    </source>
</evidence>
<organism evidence="2 5">
    <name type="scientific">Micromonospora tulbaghiae</name>
    <dbReference type="NCBI Taxonomy" id="479978"/>
    <lineage>
        <taxon>Bacteria</taxon>
        <taxon>Bacillati</taxon>
        <taxon>Actinomycetota</taxon>
        <taxon>Actinomycetes</taxon>
        <taxon>Micromonosporales</taxon>
        <taxon>Micromonosporaceae</taxon>
        <taxon>Micromonospora</taxon>
    </lineage>
</organism>
<dbReference type="Proteomes" id="UP000669887">
    <property type="component" value="Unassembled WGS sequence"/>
</dbReference>
<dbReference type="Gene3D" id="3.30.1310.10">
    <property type="entry name" value="Nucleoid-associated protein YbaB-like domain"/>
    <property type="match status" value="1"/>
</dbReference>
<proteinExistence type="predicted"/>
<protein>
    <recommendedName>
        <fullName evidence="6">YbaB/EbfC DNA-binding family protein</fullName>
    </recommendedName>
</protein>
<sequence length="275" mass="27905">MTQDAAADDYALRVSGYREELAALRTGGHPAGGVTAEAHGRAADGQVEVTAEDGRLRCVELAAPLMRLSEDELGPLVEQAVNDALAASRGSLASSEPVADLSALTGSLGAVLAESEAAMRRLHGAIADAVATAGPATGLGGDVPANGPADLLHQVMDVLGTATGGTPPDGGGDERWSGSDDAGTVRAEVDGAARLTRLEVTRPPRRLSSAELGESVVVAVNRALEQIPQAAAPQGVGSAALDVRLRELQEASVRQMSALTGALTGVMQTIREPGR</sequence>
<evidence type="ECO:0000256" key="1">
    <source>
        <dbReference type="SAM" id="MobiDB-lite"/>
    </source>
</evidence>